<reference evidence="2 3" key="1">
    <citation type="journal article" date="2017" name="Antonie Van Leeuwenhoek">
        <title>Phylogenomic resolution of the bacterial genus Pantoea and its relationship with Erwinia and Tatumella.</title>
        <authorList>
            <person name="Palmer M."/>
            <person name="Steenkamp E.T."/>
            <person name="Coetzee M.P."/>
            <person name="Chan W.Y."/>
            <person name="van Zyl E."/>
            <person name="De Maayer P."/>
            <person name="Coutinho T.A."/>
            <person name="Blom J."/>
            <person name="Smits T.H."/>
            <person name="Duffy B."/>
            <person name="Venter S.N."/>
        </authorList>
    </citation>
    <scope>NUCLEOTIDE SEQUENCE [LARGE SCALE GENOMIC DNA]</scope>
    <source>
        <strain evidence="2 3">LMG 26277</strain>
    </source>
</reference>
<dbReference type="SUPFAM" id="SSF88697">
    <property type="entry name" value="PUA domain-like"/>
    <property type="match status" value="1"/>
</dbReference>
<dbReference type="InterPro" id="IPR015947">
    <property type="entry name" value="PUA-like_sf"/>
</dbReference>
<evidence type="ECO:0000313" key="3">
    <source>
        <dbReference type="Proteomes" id="UP000193104"/>
    </source>
</evidence>
<dbReference type="CDD" id="cd06553">
    <property type="entry name" value="ASCH_Ef3133_like"/>
    <property type="match status" value="1"/>
</dbReference>
<dbReference type="PIRSF" id="PIRSF021320">
    <property type="entry name" value="DUF984"/>
    <property type="match status" value="1"/>
</dbReference>
<feature type="domain" description="ASCH" evidence="1">
    <location>
        <begin position="17"/>
        <end position="134"/>
    </location>
</feature>
<dbReference type="Pfam" id="PF04266">
    <property type="entry name" value="ASCH"/>
    <property type="match status" value="1"/>
</dbReference>
<proteinExistence type="predicted"/>
<name>A0A1X1D9C8_9GAMM</name>
<organism evidence="2 3">
    <name type="scientific">Pantoea wallisii</name>
    <dbReference type="NCBI Taxonomy" id="1076551"/>
    <lineage>
        <taxon>Bacteria</taxon>
        <taxon>Pseudomonadati</taxon>
        <taxon>Pseudomonadota</taxon>
        <taxon>Gammaproteobacteria</taxon>
        <taxon>Enterobacterales</taxon>
        <taxon>Erwiniaceae</taxon>
        <taxon>Pantoea</taxon>
    </lineage>
</organism>
<keyword evidence="3" id="KW-1185">Reference proteome</keyword>
<sequence>MNLVDALKAKYPGSQAWQIGDSADMANELADLVMKGIKTASCGSLASYLAEKSPPRIGSHNIILDGRDEPVCVIRMTSMRLVRFSDVTEELARKEGEGDLSLEYWRSEHKAFFTRAGFYADDMELVAEEFEVVEVCNKTDHAWRSYLI</sequence>
<evidence type="ECO:0000259" key="1">
    <source>
        <dbReference type="SMART" id="SM01022"/>
    </source>
</evidence>
<dbReference type="InterPro" id="IPR009326">
    <property type="entry name" value="DUF984"/>
</dbReference>
<comment type="caution">
    <text evidence="2">The sequence shown here is derived from an EMBL/GenBank/DDBJ whole genome shotgun (WGS) entry which is preliminary data.</text>
</comment>
<gene>
    <name evidence="2" type="ORF">HA48_09975</name>
</gene>
<dbReference type="SMART" id="SM01022">
    <property type="entry name" value="ASCH"/>
    <property type="match status" value="1"/>
</dbReference>
<dbReference type="InterPro" id="IPR007374">
    <property type="entry name" value="ASCH_domain"/>
</dbReference>
<dbReference type="PANTHER" id="PTHR39203:SF1">
    <property type="entry name" value="CYTOPLASMIC PROTEIN"/>
    <property type="match status" value="1"/>
</dbReference>
<dbReference type="AlphaFoldDB" id="A0A1X1D9C8"/>
<protein>
    <submittedName>
        <fullName evidence="2">ASCH domain-containing protein</fullName>
    </submittedName>
</protein>
<dbReference type="OrthoDB" id="9807542at2"/>
<dbReference type="Gene3D" id="3.10.400.10">
    <property type="entry name" value="Sulfate adenylyltransferase"/>
    <property type="match status" value="1"/>
</dbReference>
<dbReference type="PANTHER" id="PTHR39203">
    <property type="entry name" value="CYTOPLASMIC PROTEIN-RELATED"/>
    <property type="match status" value="1"/>
</dbReference>
<dbReference type="EMBL" id="MLFS01000023">
    <property type="protein sequence ID" value="ORM73293.1"/>
    <property type="molecule type" value="Genomic_DNA"/>
</dbReference>
<evidence type="ECO:0000313" key="2">
    <source>
        <dbReference type="EMBL" id="ORM73293.1"/>
    </source>
</evidence>
<dbReference type="RefSeq" id="WP_128601154.1">
    <property type="nucleotide sequence ID" value="NZ_MLFS01000023.1"/>
</dbReference>
<dbReference type="Proteomes" id="UP000193104">
    <property type="component" value="Unassembled WGS sequence"/>
</dbReference>
<accession>A0A1X1D9C8</accession>